<evidence type="ECO:0000313" key="2">
    <source>
        <dbReference type="Proteomes" id="UP000187406"/>
    </source>
</evidence>
<name>A0A1Q3DKP0_CEPFO</name>
<dbReference type="EMBL" id="BDDD01011255">
    <property type="protein sequence ID" value="GAV92768.1"/>
    <property type="molecule type" value="Genomic_DNA"/>
</dbReference>
<dbReference type="AlphaFoldDB" id="A0A1Q3DKP0"/>
<dbReference type="PANTHER" id="PTHR33710:SF78">
    <property type="entry name" value="ENDONUCLEASE_EXONUCLEASE_PHOSPHATASE DOMAIN-CONTAINING PROTEIN"/>
    <property type="match status" value="1"/>
</dbReference>
<gene>
    <name evidence="1" type="ORF">CFOL_v3_36146</name>
</gene>
<dbReference type="PANTHER" id="PTHR33710">
    <property type="entry name" value="BNAC02G09200D PROTEIN"/>
    <property type="match status" value="1"/>
</dbReference>
<organism evidence="1 2">
    <name type="scientific">Cephalotus follicularis</name>
    <name type="common">Albany pitcher plant</name>
    <dbReference type="NCBI Taxonomy" id="3775"/>
    <lineage>
        <taxon>Eukaryota</taxon>
        <taxon>Viridiplantae</taxon>
        <taxon>Streptophyta</taxon>
        <taxon>Embryophyta</taxon>
        <taxon>Tracheophyta</taxon>
        <taxon>Spermatophyta</taxon>
        <taxon>Magnoliopsida</taxon>
        <taxon>eudicotyledons</taxon>
        <taxon>Gunneridae</taxon>
        <taxon>Pentapetalae</taxon>
        <taxon>rosids</taxon>
        <taxon>fabids</taxon>
        <taxon>Oxalidales</taxon>
        <taxon>Cephalotaceae</taxon>
        <taxon>Cephalotus</taxon>
    </lineage>
</organism>
<comment type="caution">
    <text evidence="1">The sequence shown here is derived from an EMBL/GenBank/DDBJ whole genome shotgun (WGS) entry which is preliminary data.</text>
</comment>
<dbReference type="Gene3D" id="3.60.10.10">
    <property type="entry name" value="Endonuclease/exonuclease/phosphatase"/>
    <property type="match status" value="1"/>
</dbReference>
<keyword evidence="2" id="KW-1185">Reference proteome</keyword>
<evidence type="ECO:0000313" key="1">
    <source>
        <dbReference type="EMBL" id="GAV92768.1"/>
    </source>
</evidence>
<dbReference type="InterPro" id="IPR036691">
    <property type="entry name" value="Endo/exonu/phosph_ase_sf"/>
</dbReference>
<feature type="non-terminal residue" evidence="1">
    <location>
        <position position="232"/>
    </location>
</feature>
<feature type="non-terminal residue" evidence="1">
    <location>
        <position position="1"/>
    </location>
</feature>
<dbReference type="InParanoid" id="A0A1Q3DKP0"/>
<evidence type="ECO:0008006" key="3">
    <source>
        <dbReference type="Google" id="ProtNLM"/>
    </source>
</evidence>
<proteinExistence type="predicted"/>
<dbReference type="OrthoDB" id="1750912at2759"/>
<dbReference type="Proteomes" id="UP000187406">
    <property type="component" value="Unassembled WGS sequence"/>
</dbReference>
<protein>
    <recommendedName>
        <fullName evidence="3">Exo_endo_phos domain-containing protein</fullName>
    </recommendedName>
</protein>
<reference evidence="2" key="1">
    <citation type="submission" date="2016-04" db="EMBL/GenBank/DDBJ databases">
        <title>Cephalotus genome sequencing.</title>
        <authorList>
            <person name="Fukushima K."/>
            <person name="Hasebe M."/>
            <person name="Fang X."/>
        </authorList>
    </citation>
    <scope>NUCLEOTIDE SEQUENCE [LARGE SCALE GENOMIC DNA]</scope>
    <source>
        <strain evidence="2">cv. St1</strain>
    </source>
</reference>
<sequence>IYGLCDSRARKHLWNDITFCANRFKKTPWMLLGDFNVIRFTHEHNKQGRVTKAMEEFNNVLRTAELEDLKTTGLKYTWSNMIAFGDSYAHSYNQGISDHAPISVQLMHQVQSVGRPFKFLNFWADHPNFLNIVRHEWSQTYEGPPLKIIQLKLKNLKPHLKKLSTRPDLMTTNLRLELAKVQLELDGKLEDVNLKTLEILLRNDLAISAKNEEVFFKQKSRIHWLQEGDSNT</sequence>
<accession>A0A1Q3DKP0</accession>
<dbReference type="SUPFAM" id="SSF56219">
    <property type="entry name" value="DNase I-like"/>
    <property type="match status" value="1"/>
</dbReference>